<reference evidence="2 3" key="1">
    <citation type="submission" date="2020-06" db="EMBL/GenBank/DDBJ databases">
        <authorList>
            <person name="Li R."/>
            <person name="Bekaert M."/>
        </authorList>
    </citation>
    <scope>NUCLEOTIDE SEQUENCE [LARGE SCALE GENOMIC DNA]</scope>
    <source>
        <strain evidence="3">wild</strain>
    </source>
</reference>
<dbReference type="GO" id="GO:0006355">
    <property type="term" value="P:regulation of DNA-templated transcription"/>
    <property type="evidence" value="ECO:0007669"/>
    <property type="project" value="InterPro"/>
</dbReference>
<dbReference type="Gene3D" id="2.30.31.10">
    <property type="entry name" value="Transcriptional Coactivator Pc4, Chain A"/>
    <property type="match status" value="1"/>
</dbReference>
<evidence type="ECO:0000313" key="2">
    <source>
        <dbReference type="EMBL" id="CAC5426259.1"/>
    </source>
</evidence>
<name>A0A6J8F022_MYTCO</name>
<dbReference type="InterPro" id="IPR011029">
    <property type="entry name" value="DEATH-like_dom_sf"/>
</dbReference>
<dbReference type="EMBL" id="CACVKT020010415">
    <property type="protein sequence ID" value="CAC5426259.1"/>
    <property type="molecule type" value="Genomic_DNA"/>
</dbReference>
<proteinExistence type="predicted"/>
<feature type="domain" description="Transcriptional coactivator p15 (PC4) C-terminal" evidence="1">
    <location>
        <begin position="163"/>
        <end position="198"/>
    </location>
</feature>
<dbReference type="InterPro" id="IPR009044">
    <property type="entry name" value="ssDNA-bd_transcriptional_reg"/>
</dbReference>
<organism evidence="2 3">
    <name type="scientific">Mytilus coruscus</name>
    <name type="common">Sea mussel</name>
    <dbReference type="NCBI Taxonomy" id="42192"/>
    <lineage>
        <taxon>Eukaryota</taxon>
        <taxon>Metazoa</taxon>
        <taxon>Spiralia</taxon>
        <taxon>Lophotrochozoa</taxon>
        <taxon>Mollusca</taxon>
        <taxon>Bivalvia</taxon>
        <taxon>Autobranchia</taxon>
        <taxon>Pteriomorphia</taxon>
        <taxon>Mytilida</taxon>
        <taxon>Mytiloidea</taxon>
        <taxon>Mytilidae</taxon>
        <taxon>Mytilinae</taxon>
        <taxon>Mytilus</taxon>
    </lineage>
</organism>
<keyword evidence="3" id="KW-1185">Reference proteome</keyword>
<protein>
    <recommendedName>
        <fullName evidence="1">Transcriptional coactivator p15 (PC4) C-terminal domain-containing protein</fullName>
    </recommendedName>
</protein>
<evidence type="ECO:0000313" key="3">
    <source>
        <dbReference type="Proteomes" id="UP000507470"/>
    </source>
</evidence>
<gene>
    <name evidence="2" type="ORF">MCOR_57991</name>
</gene>
<dbReference type="GO" id="GO:0003677">
    <property type="term" value="F:DNA binding"/>
    <property type="evidence" value="ECO:0007669"/>
    <property type="project" value="InterPro"/>
</dbReference>
<dbReference type="OrthoDB" id="6042816at2759"/>
<dbReference type="AlphaFoldDB" id="A0A6J8F022"/>
<dbReference type="SUPFAM" id="SSF47986">
    <property type="entry name" value="DEATH domain"/>
    <property type="match status" value="1"/>
</dbReference>
<dbReference type="Pfam" id="PF02229">
    <property type="entry name" value="PC4"/>
    <property type="match status" value="1"/>
</dbReference>
<accession>A0A6J8F022</accession>
<dbReference type="InterPro" id="IPR003173">
    <property type="entry name" value="PC4_C"/>
</dbReference>
<dbReference type="Gene3D" id="1.10.533.10">
    <property type="entry name" value="Death Domain, Fas"/>
    <property type="match status" value="1"/>
</dbReference>
<dbReference type="SUPFAM" id="SSF54447">
    <property type="entry name" value="ssDNA-binding transcriptional regulator domain"/>
    <property type="match status" value="1"/>
</dbReference>
<evidence type="ECO:0000259" key="1">
    <source>
        <dbReference type="Pfam" id="PF02229"/>
    </source>
</evidence>
<dbReference type="Proteomes" id="UP000507470">
    <property type="component" value="Unassembled WGS sequence"/>
</dbReference>
<sequence length="266" mass="31191">MDEMNSRTYVKEWQKTIRLSANTLRERMKSNKIVNLLRIKNVLKRDEEERILKISNERERTTELLLALFNLDFNPIPQLKIALIKTGQSEVLQYLVQQKDETEEADILKSYYGRCFIHLQDDTYVSAKEFQGQIQSLNGKLDKDEWILHLGGGIQITVSSKFPTVDFRQFWKPDESEKALPTKKGISLNRFKWERLCDVMDLIREFVPEIDLAHMCLKTHTDQLELESCKECNPFDQPKDNEDPQYNVCKEDMTDIIETVQIDGIA</sequence>